<dbReference type="InterPro" id="IPR036179">
    <property type="entry name" value="Ig-like_dom_sf"/>
</dbReference>
<dbReference type="InterPro" id="IPR013783">
    <property type="entry name" value="Ig-like_fold"/>
</dbReference>
<dbReference type="PRINTS" id="PR00068">
    <property type="entry name" value="CUZNDISMTASE"/>
</dbReference>
<dbReference type="EMBL" id="QCYY01001726">
    <property type="protein sequence ID" value="ROT75826.1"/>
    <property type="molecule type" value="Genomic_DNA"/>
</dbReference>
<dbReference type="OrthoDB" id="2015551at2759"/>
<dbReference type="PANTHER" id="PTHR10003">
    <property type="entry name" value="SUPEROXIDE DISMUTASE CU-ZN -RELATED"/>
    <property type="match status" value="1"/>
</dbReference>
<evidence type="ECO:0000313" key="5">
    <source>
        <dbReference type="Proteomes" id="UP000283509"/>
    </source>
</evidence>
<dbReference type="Gene3D" id="2.60.40.10">
    <property type="entry name" value="Immunoglobulins"/>
    <property type="match status" value="1"/>
</dbReference>
<feature type="chain" id="PRO_5019153097" evidence="2">
    <location>
        <begin position="23"/>
        <end position="645"/>
    </location>
</feature>
<feature type="compositionally biased region" description="Basic and acidic residues" evidence="1">
    <location>
        <begin position="417"/>
        <end position="428"/>
    </location>
</feature>
<evidence type="ECO:0000256" key="1">
    <source>
        <dbReference type="SAM" id="MobiDB-lite"/>
    </source>
</evidence>
<reference evidence="4 5" key="1">
    <citation type="submission" date="2018-04" db="EMBL/GenBank/DDBJ databases">
        <authorList>
            <person name="Zhang X."/>
            <person name="Yuan J."/>
            <person name="Li F."/>
            <person name="Xiang J."/>
        </authorList>
    </citation>
    <scope>NUCLEOTIDE SEQUENCE [LARGE SCALE GENOMIC DNA]</scope>
    <source>
        <tissue evidence="4">Muscle</tissue>
    </source>
</reference>
<comment type="caution">
    <text evidence="4">The sequence shown here is derived from an EMBL/GenBank/DDBJ whole genome shotgun (WGS) entry which is preliminary data.</text>
</comment>
<feature type="domain" description="Ig-like" evidence="3">
    <location>
        <begin position="122"/>
        <end position="219"/>
    </location>
</feature>
<name>A0A423TH92_PENVA</name>
<dbReference type="SMR" id="A0A423TH92"/>
<dbReference type="Pfam" id="PF07679">
    <property type="entry name" value="I-set"/>
    <property type="match status" value="1"/>
</dbReference>
<dbReference type="AlphaFoldDB" id="A0A423TH92"/>
<dbReference type="SMART" id="SM00409">
    <property type="entry name" value="IG"/>
    <property type="match status" value="1"/>
</dbReference>
<dbReference type="InterPro" id="IPR003599">
    <property type="entry name" value="Ig_sub"/>
</dbReference>
<dbReference type="InterPro" id="IPR036423">
    <property type="entry name" value="SOD-like_Cu/Zn_dom_sf"/>
</dbReference>
<feature type="region of interest" description="Disordered" evidence="1">
    <location>
        <begin position="387"/>
        <end position="460"/>
    </location>
</feature>
<dbReference type="SMART" id="SM00408">
    <property type="entry name" value="IGc2"/>
    <property type="match status" value="1"/>
</dbReference>
<dbReference type="InterPro" id="IPR007110">
    <property type="entry name" value="Ig-like_dom"/>
</dbReference>
<reference evidence="4 5" key="2">
    <citation type="submission" date="2019-01" db="EMBL/GenBank/DDBJ databases">
        <title>The decoding of complex shrimp genome reveals the adaptation for benthos swimmer, frequently molting mechanism and breeding impact on genome.</title>
        <authorList>
            <person name="Sun Y."/>
            <person name="Gao Y."/>
            <person name="Yu Y."/>
        </authorList>
    </citation>
    <scope>NUCLEOTIDE SEQUENCE [LARGE SCALE GENOMIC DNA]</scope>
    <source>
        <tissue evidence="4">Muscle</tissue>
    </source>
</reference>
<feature type="region of interest" description="Disordered" evidence="1">
    <location>
        <begin position="315"/>
        <end position="352"/>
    </location>
</feature>
<evidence type="ECO:0000256" key="2">
    <source>
        <dbReference type="SAM" id="SignalP"/>
    </source>
</evidence>
<dbReference type="InterPro" id="IPR001424">
    <property type="entry name" value="SOD_Cu_Zn_dom"/>
</dbReference>
<gene>
    <name evidence="4" type="ORF">C7M84_005612</name>
</gene>
<accession>A0A423TH92</accession>
<dbReference type="STRING" id="6689.A0A423TH92"/>
<dbReference type="CDD" id="cd00096">
    <property type="entry name" value="Ig"/>
    <property type="match status" value="1"/>
</dbReference>
<feature type="compositionally biased region" description="Polar residues" evidence="1">
    <location>
        <begin position="434"/>
        <end position="445"/>
    </location>
</feature>
<evidence type="ECO:0000313" key="4">
    <source>
        <dbReference type="EMBL" id="ROT75826.1"/>
    </source>
</evidence>
<dbReference type="CDD" id="cd00305">
    <property type="entry name" value="Cu-Zn_Superoxide_Dismutase"/>
    <property type="match status" value="1"/>
</dbReference>
<keyword evidence="5" id="KW-1185">Reference proteome</keyword>
<organism evidence="4 5">
    <name type="scientific">Penaeus vannamei</name>
    <name type="common">Whiteleg shrimp</name>
    <name type="synonym">Litopenaeus vannamei</name>
    <dbReference type="NCBI Taxonomy" id="6689"/>
    <lineage>
        <taxon>Eukaryota</taxon>
        <taxon>Metazoa</taxon>
        <taxon>Ecdysozoa</taxon>
        <taxon>Arthropoda</taxon>
        <taxon>Crustacea</taxon>
        <taxon>Multicrustacea</taxon>
        <taxon>Malacostraca</taxon>
        <taxon>Eumalacostraca</taxon>
        <taxon>Eucarida</taxon>
        <taxon>Decapoda</taxon>
        <taxon>Dendrobranchiata</taxon>
        <taxon>Penaeoidea</taxon>
        <taxon>Penaeidae</taxon>
        <taxon>Penaeus</taxon>
    </lineage>
</organism>
<feature type="region of interest" description="Disordered" evidence="1">
    <location>
        <begin position="81"/>
        <end position="103"/>
    </location>
</feature>
<dbReference type="PROSITE" id="PS00332">
    <property type="entry name" value="SOD_CU_ZN_2"/>
    <property type="match status" value="1"/>
</dbReference>
<dbReference type="GO" id="GO:0006801">
    <property type="term" value="P:superoxide metabolic process"/>
    <property type="evidence" value="ECO:0007669"/>
    <property type="project" value="InterPro"/>
</dbReference>
<dbReference type="SUPFAM" id="SSF49329">
    <property type="entry name" value="Cu,Zn superoxide dismutase-like"/>
    <property type="match status" value="1"/>
</dbReference>
<dbReference type="InterPro" id="IPR018152">
    <property type="entry name" value="SOD_Cu/Zn_BS"/>
</dbReference>
<dbReference type="Gene3D" id="2.60.40.200">
    <property type="entry name" value="Superoxide dismutase, copper/zinc binding domain"/>
    <property type="match status" value="1"/>
</dbReference>
<feature type="compositionally biased region" description="Basic and acidic residues" evidence="1">
    <location>
        <begin position="397"/>
        <end position="409"/>
    </location>
</feature>
<feature type="signal peptide" evidence="2">
    <location>
        <begin position="1"/>
        <end position="22"/>
    </location>
</feature>
<keyword evidence="2" id="KW-0732">Signal</keyword>
<dbReference type="SUPFAM" id="SSF48726">
    <property type="entry name" value="Immunoglobulin"/>
    <property type="match status" value="1"/>
</dbReference>
<dbReference type="PROSITE" id="PS50835">
    <property type="entry name" value="IG_LIKE"/>
    <property type="match status" value="1"/>
</dbReference>
<dbReference type="InterPro" id="IPR024134">
    <property type="entry name" value="SOD_Cu/Zn_/chaperone"/>
</dbReference>
<dbReference type="Proteomes" id="UP000283509">
    <property type="component" value="Unassembled WGS sequence"/>
</dbReference>
<protein>
    <submittedName>
        <fullName evidence="4">Copper/zinc superoxide dismutase isoform 4</fullName>
    </submittedName>
</protein>
<sequence length="645" mass="70159">MTTLLLLVCVCSVAAGLQKGSAKPCSEPEGFGGTVVATLSEDRALVVDDGIHKQLLLCISGKWSSAKLELPAFPAFDARGRLPKGPPVSGGRAKRSPNTGKYSDLRRRVKVQRKLQRGLLETTIEENTLSSVRVHPGGTAYLLCRVQNLGTHSVTWTRLKDSNVLAIDTLLISSDQRLSPSFEEQTGTWILRIGEVRPYDAGQYECQVSTRPPLKKVVTLEVVPAGQALDPPAAQEENGLDYVLQNLTAVWEELAYLRSEVDGHFHAGHEGRYHHQVVDEVAIMNHERHVHHLHHPHTSHNAHHNNDLLHHLKHHGLDQRKRPSHSHQGKHDQDDQDNGGEESGEDNGAETDQVYHEDDHDTHGLHALRDYDLDAFNLRDLAFDQGHGQGSGHGHAHVFDVSHNHDHGHGTSHSRLHSHESSHSHDGSDEADNSQEAGRQPSRSPVQAAPGRGLALIPGREPISTVPVNPADPWMYAKCDLKPNVDVPESAVRGNITISQLKSGKGPVYFDLHITGFDVASTGRLHGFHVHELEVKDGSCGSTGGHFNPHAQTHGAQDASVRHVGDLGNIEVDEDGNVEGHILSDRLVAFSEPNKIIGRSIVVHAGEDDLGLGGDSGSLATGNAGGRLACCTVNIMAMPYFRFKG</sequence>
<dbReference type="Pfam" id="PF00080">
    <property type="entry name" value="Sod_Cu"/>
    <property type="match status" value="1"/>
</dbReference>
<feature type="compositionally biased region" description="Acidic residues" evidence="1">
    <location>
        <begin position="334"/>
        <end position="349"/>
    </location>
</feature>
<dbReference type="GO" id="GO:0005507">
    <property type="term" value="F:copper ion binding"/>
    <property type="evidence" value="ECO:0007669"/>
    <property type="project" value="InterPro"/>
</dbReference>
<evidence type="ECO:0000259" key="3">
    <source>
        <dbReference type="PROSITE" id="PS50835"/>
    </source>
</evidence>
<proteinExistence type="predicted"/>
<dbReference type="InterPro" id="IPR003598">
    <property type="entry name" value="Ig_sub2"/>
</dbReference>
<dbReference type="InterPro" id="IPR013098">
    <property type="entry name" value="Ig_I-set"/>
</dbReference>